<evidence type="ECO:0000259" key="9">
    <source>
        <dbReference type="Pfam" id="PF20255"/>
    </source>
</evidence>
<dbReference type="Pfam" id="PF20255">
    <property type="entry name" value="DUF6606"/>
    <property type="match status" value="1"/>
</dbReference>
<dbReference type="GO" id="GO:0006508">
    <property type="term" value="P:proteolysis"/>
    <property type="evidence" value="ECO:0007669"/>
    <property type="project" value="UniProtKB-KW"/>
</dbReference>
<evidence type="ECO:0000256" key="6">
    <source>
        <dbReference type="ARBA" id="ARBA00022807"/>
    </source>
</evidence>
<reference evidence="10 11" key="1">
    <citation type="submission" date="2018-05" db="EMBL/GenBank/DDBJ databases">
        <title>Genome sequencing and assembly of the regulated plant pathogen Lachnellula willkommii and related sister species for the development of diagnostic species identification markers.</title>
        <authorList>
            <person name="Giroux E."/>
            <person name="Bilodeau G."/>
        </authorList>
    </citation>
    <scope>NUCLEOTIDE SEQUENCE [LARGE SCALE GENOMIC DNA]</scope>
    <source>
        <strain evidence="10 11">CBS 268.59</strain>
    </source>
</reference>
<keyword evidence="5" id="KW-0378">Hydrolase</keyword>
<feature type="domain" description="DUF6606" evidence="9">
    <location>
        <begin position="9"/>
        <end position="255"/>
    </location>
</feature>
<feature type="domain" description="DUF3638" evidence="7">
    <location>
        <begin position="2020"/>
        <end position="2241"/>
    </location>
</feature>
<dbReference type="InterPro" id="IPR051346">
    <property type="entry name" value="OTU_Deubiquitinase"/>
</dbReference>
<sequence length="3066" mass="347296">MSDEALMYLVHHMFLPPKLPQKDDTNVTHQKMLFSTLTAALSQFIKLLPDDMKAVIERVLTMVHNSLAVHEFGSETILLQIHAQNAGLMISKMNDDSVQFETFELSPLNQPVMTTKGRLRRSFPGIALSLSAKVFERTSLQDMLAQTLAKMSHQPATGMQPTAAKGGRMHDESRAIITELFMGLLRSVGEPVEVSHLTKNTREEIVWKNSLLPWRRSPTWLLLRVSMQLAFQRSSIKVPGDLYKIFMAFLLGKTLEISQQNLGFPSDLMHVMNSKLVRRLLKLGPYADSPGLNFVRDIMRRSTEMLHKRRELLMDQAEPTNDFSRLQFSQDILNSLPPLDDFIKSIACRKKNPNAVNFQPNSCLVVLQTYKLPPPLSRNATIHDLKELEAWVCSYLDSWLEPRKKHDNTCQRLSEMIQNYHGVALILYTGSVEELSVMLLTIVELWIACDVSATAICELLKNYDPDIPIELLGYLALPLKSQMERLQRAETYLNLRRAHSRHSSSLVFQSFGHQDSFSVQFSTKSKDHENILQQINRSATEARNEKLVEFRKLKERYTTLLKRHEDGECEYTKVVTDSFNGFYTMQHTPGCKKCAFKIQAGALNIQTHEWPLSNNILEAQATVFELAIPPWFSHWRDITMRFRLDVLKSVYTSENSPRASYPLQSYEALSSFVEPSPTRRFDLLSQDKPHEVTHRRVIYISTSSERDVCLDSGLHYQYYDNVVDCFVNDLRITEETMILCTYKLPASSTSLQQFIFQPIAKSHTATLSYRRYPNTAISSQSECPTNMSLEEFKALSTICLGNQIKLQNILLQLCMPAVDFKKVETGLVILQSIYQAGPPSDDFLRQSHRVLTNRNFAGRLLEAIQVAFQSVKQNWESSQALSIFISLITRLLSLALDENIKSDCLDHLDIFRTVAYGWLSVLNEKAHKATDDYQKKDFRSKAVEIALLCVDSFNIEDSHLADLFSKSNSASVFIQCLIVIQEGETLVSGSSNSMLSILHRRWKGLCYRSYPFLAKQILENKSTCLDDAIKKSWCAHQTSQGWLKVSENMNYWLLTAPQIGTDALTVHFNLLTGEFLVNGVPLKSLPSRYEGHQTYLTLFGNSALEVMPTAIAGMEFSGKKEHYGHTLHFGMVTRSTPLQQPDLLIQATKLNLIYHLLPRRIMRKFFPTAFVDGFVHWYDTSNNSVEFRPEEDPWTSSLQHWRLTKETNGSKWCLTRKGACLVGVSSDTANAVSHILSPLEDSVRIHVMYHELHSRLEIELPRLQLGFYLESGSSSIFSKQHTGMCIDVDQSCGTLFGLQSKLVLKHEKSKTEPRLLLLPNGAVTHETKGDHVNVTIGKDSSTKVHAYSMNETLGRLDHNGTLQSILFLCYLHALTSFCLPDPLTRQTGTEKALSILDSATIKSFGPDGRFTEENIRLLLLIAQLTPQRRYYPANEQVMQTVTWSAGLGFLAQHNGFYNRVKSLFRLSDSSKMLYQAPETLVFRLKSFSSELLARDVIRVSTFCVSGSGAENFTSDQDCVYVARDRDQDSIRGNRAFSMSKTIYERPTTLQYEVPSSFLNNMWTFLSQTNERFGGNHAMPPFSKLTYDSGLLIGSESSKFIASYWLVLHGMLRQNTGPIGRFCLMIWLSTLAFAKGADMDALQTLAAFFSAPVLPLIDGIAPPLLLTSSFRPREGAKLKEQEIDRIVRATLLPFPQCPEANLPAIPGESEESLHKRQQKLFKQKQGAAIKRFSKALENQWPCRVPTAPNDFQTVSLYTYINVEKAILDLKPKFESWYQNRGFVQYLSRIKNALSGQEVVQLTIPASSPVVPSWNSKTKQVFISTDDIFTSSAPVLSYYKAKDLALLLSPVTKDTFHKATPLLTLLIDNLKSQSKSSYEDEYVDDLRKSQKALLRYGEKDFLQLKPSYVDDLSNNLTLCSNRVNDIYKAICSHLNCPEQVRHPHPSDSSNTWAVAAVVKHYPRISPTLLLQQLTNNRWPKITNSWKRCIVKYAVSITEFQRAERLIGLSGAALIKELQNGRHKDWDSYKNREHLIFEIESGIMIRPIQEQIAESMKTPQSGWNAMMQFNMGEGKSSVIVPIVASALADGSQFVRVIVAKPQSKQMFEMLVSKVGGLLNRRIYHMPFTRSLKLTAVEAEAIHIMFMECMTTGGILLVQPEHLLSFKLMVLESFTLGKGAIGTSLLRTQRFFEDSSRDIVDESDENFSVKFELIYTMGQQQSIEFSPDRWSCIQQVLNLIKMFIPIVKQELPESMDVNHHWPGCFPRTRIFQHNAEHNILRRVAERICKTGIGGFSVANQSLEARSAILKYITEPDLTQNEIDQVEKGEAGGVWENRSSHLLLLRGLLAGGVLAFAFRQKRWRVNYGRDETRSPSTKLAVPYRAKDSPSLRSEFSHPDVVIVLTCLSYYYGGLNNEDLFVALGHLMKSDQRSDEYQAWVADAPELPSAFRHLVGINLKDETQCKEEVFPHLRYAKAAVDYFLAHIVFPKEMKEFPHKLSGSGWDIGERKSHRTTGFSGTNDSQKVLPLGVEHVDLPNQKHTNALVLNNLLQPINSCAQMPPRGIGSASDAVILLEMVVAMKPEVRVILDVGAQILELSNLEVAKEWLKMVPDDERTQAAIFFNDNDEICVLTRNGNIELLQTSAFAKKLDQCLVFLDEAHTRGTDLKLPATYRAAVTLGPNLTKDRLMQASMRMRLLDRGQSIVFLISEEIKNVILSRKPKPSYAGNISVLEVLSWAVSETWSDTLRMMPLWAEQGRGFERRRAIWAESRNKTALSQAQAIKFSRLQEEQERELAPEIEQESQFQRPAEAKAVEHKVHDDLRTLIATGFRDKKSKAFIPAFESLKNTSAAQELDISQFPNDLQVTADFVSTVLATGKLDAYQRAVQWVLTIVNTLIPYSKNTVEQMVLLSPFEVNELLADVQKSKKAMLHMYSPRQNSGFPALDGLNLYNVPESSKVRVIPRRFIVQLNLFAGQLYFGSFKEYVEVCEFLGLAWEVAKPGCVVAADNFIIKSNRGSGVAKSTFKSSPVKFLKVLMTRIRRNCEGVDKTHMGKLLDGIILTPADFGEKEEF</sequence>
<dbReference type="PANTHER" id="PTHR13367">
    <property type="entry name" value="UBIQUITIN THIOESTERASE"/>
    <property type="match status" value="1"/>
</dbReference>
<feature type="domain" description="DUF3645" evidence="8">
    <location>
        <begin position="2365"/>
        <end position="2400"/>
    </location>
</feature>
<dbReference type="EMBL" id="QGMK01000497">
    <property type="protein sequence ID" value="TVY81339.1"/>
    <property type="molecule type" value="Genomic_DNA"/>
</dbReference>
<dbReference type="Pfam" id="PF12359">
    <property type="entry name" value="DUF3645"/>
    <property type="match status" value="1"/>
</dbReference>
<dbReference type="Proteomes" id="UP000469558">
    <property type="component" value="Unassembled WGS sequence"/>
</dbReference>
<keyword evidence="3" id="KW-0645">Protease</keyword>
<evidence type="ECO:0000259" key="7">
    <source>
        <dbReference type="Pfam" id="PF12340"/>
    </source>
</evidence>
<comment type="catalytic activity">
    <reaction evidence="1">
        <text>Thiol-dependent hydrolysis of ester, thioester, amide, peptide and isopeptide bonds formed by the C-terminal Gly of ubiquitin (a 76-residue protein attached to proteins as an intracellular targeting signal).</text>
        <dbReference type="EC" id="3.4.19.12"/>
    </reaction>
</comment>
<evidence type="ECO:0000313" key="10">
    <source>
        <dbReference type="EMBL" id="TVY81339.1"/>
    </source>
</evidence>
<evidence type="ECO:0000259" key="8">
    <source>
        <dbReference type="Pfam" id="PF12359"/>
    </source>
</evidence>
<evidence type="ECO:0000313" key="11">
    <source>
        <dbReference type="Proteomes" id="UP000469558"/>
    </source>
</evidence>
<dbReference type="PANTHER" id="PTHR13367:SF34">
    <property type="match status" value="1"/>
</dbReference>
<dbReference type="InterPro" id="IPR046541">
    <property type="entry name" value="DUF6606"/>
</dbReference>
<dbReference type="OrthoDB" id="3182339at2759"/>
<dbReference type="EC" id="3.4.19.12" evidence="2"/>
<dbReference type="InterPro" id="IPR022099">
    <property type="entry name" value="DUF3638"/>
</dbReference>
<keyword evidence="6" id="KW-0788">Thiol protease</keyword>
<keyword evidence="4" id="KW-0833">Ubl conjugation pathway</keyword>
<comment type="caution">
    <text evidence="10">The sequence shown here is derived from an EMBL/GenBank/DDBJ whole genome shotgun (WGS) entry which is preliminary data.</text>
</comment>
<proteinExistence type="predicted"/>
<evidence type="ECO:0000256" key="3">
    <source>
        <dbReference type="ARBA" id="ARBA00022670"/>
    </source>
</evidence>
<accession>A0A8T9C6H6</accession>
<name>A0A8T9C6H6_9HELO</name>
<gene>
    <name evidence="10" type="ORF">LSUE1_G008843</name>
</gene>
<evidence type="ECO:0000256" key="4">
    <source>
        <dbReference type="ARBA" id="ARBA00022786"/>
    </source>
</evidence>
<dbReference type="InterPro" id="IPR022105">
    <property type="entry name" value="DUF3645"/>
</dbReference>
<keyword evidence="11" id="KW-1185">Reference proteome</keyword>
<evidence type="ECO:0000256" key="1">
    <source>
        <dbReference type="ARBA" id="ARBA00000707"/>
    </source>
</evidence>
<dbReference type="Pfam" id="PF12340">
    <property type="entry name" value="DUF3638"/>
    <property type="match status" value="1"/>
</dbReference>
<protein>
    <recommendedName>
        <fullName evidence="2">ubiquitinyl hydrolase 1</fullName>
        <ecNumber evidence="2">3.4.19.12</ecNumber>
    </recommendedName>
</protein>
<evidence type="ECO:0000256" key="5">
    <source>
        <dbReference type="ARBA" id="ARBA00022801"/>
    </source>
</evidence>
<organism evidence="10 11">
    <name type="scientific">Lachnellula suecica</name>
    <dbReference type="NCBI Taxonomy" id="602035"/>
    <lineage>
        <taxon>Eukaryota</taxon>
        <taxon>Fungi</taxon>
        <taxon>Dikarya</taxon>
        <taxon>Ascomycota</taxon>
        <taxon>Pezizomycotina</taxon>
        <taxon>Leotiomycetes</taxon>
        <taxon>Helotiales</taxon>
        <taxon>Lachnaceae</taxon>
        <taxon>Lachnellula</taxon>
    </lineage>
</organism>
<evidence type="ECO:0000256" key="2">
    <source>
        <dbReference type="ARBA" id="ARBA00012759"/>
    </source>
</evidence>
<dbReference type="GO" id="GO:0004843">
    <property type="term" value="F:cysteine-type deubiquitinase activity"/>
    <property type="evidence" value="ECO:0007669"/>
    <property type="project" value="UniProtKB-EC"/>
</dbReference>